<feature type="compositionally biased region" description="Low complexity" evidence="1">
    <location>
        <begin position="160"/>
        <end position="252"/>
    </location>
</feature>
<dbReference type="EMBL" id="CAJNNV010032519">
    <property type="protein sequence ID" value="CAE8640205.1"/>
    <property type="molecule type" value="Genomic_DNA"/>
</dbReference>
<gene>
    <name evidence="2" type="ORF">PGLA1383_LOCUS55123</name>
</gene>
<sequence>LPAAGAPTAVEASLPSVRALAPAAATETTTTAAATTATATAAPAIATATTTSPAYFAPTGPPEFPQASGFKTEDEGGDVSCFEVVHDKLALRGQPALSADVVGIARAGQRLLGRTRLIRGGECQEEEWLCLDSQSCRKLGTLSAESWALVRPAVSLGLGQQQQEETTTDDNNNSINNDNNSHNNDNNNSHNCHNNNSHNSHNSHNNSHTNDNNNSHHSHSHNNNNTDNNNNNNNNYNYYNNNNNNNNQQHSNLGEPLRPAGRQAEPPKQLGNGGRYAVACARVAVRAAPKLGARVVGVMLQGRILLGTPHESEGLPWLRLEENARKKIAGSGHEAWVLIHGEVLGLGLRPLDSTQTLFAQGPGLQPQQPQETQQVLHTPLEYVVVGVDQPAPVRQEPLVQAAELGRLPRGQRAWGFPGGGWLRLEPNDSSSKKNSNNDSSSSNNNDNQNKKNSSNNNNDNKNKNNSNSNNNNSNNNNNNNKNNDNDSALGLVGGWAFVGARLAPCWAELSVSTRFAEALEVTWPGLQASGSQVAYSVEWKLAATAVEAQAAPSAAADAAPSAAVAMAHNGQNPGSQVASRPSTSVGGHQVTRGTRVVVNRLPPGSTLRLRVAARIFAQEGSGTEDVSLLGSWAKASTAQPIAEELDESQALHLDPFGQERGGCAASGCGSFATAASEEDKGGFVSAAVLPALVRCARCGIGYAEHWRGLEPTSELSRFEVAAYE</sequence>
<feature type="region of interest" description="Disordered" evidence="1">
    <location>
        <begin position="416"/>
        <end position="486"/>
    </location>
</feature>
<feature type="region of interest" description="Disordered" evidence="1">
    <location>
        <begin position="158"/>
        <end position="272"/>
    </location>
</feature>
<proteinExistence type="predicted"/>
<feature type="non-terminal residue" evidence="2">
    <location>
        <position position="724"/>
    </location>
</feature>
<dbReference type="GO" id="GO:0005654">
    <property type="term" value="C:nucleoplasm"/>
    <property type="evidence" value="ECO:0007669"/>
    <property type="project" value="TreeGrafter"/>
</dbReference>
<reference evidence="2" key="1">
    <citation type="submission" date="2021-02" db="EMBL/GenBank/DDBJ databases">
        <authorList>
            <person name="Dougan E. K."/>
            <person name="Rhodes N."/>
            <person name="Thang M."/>
            <person name="Chan C."/>
        </authorList>
    </citation>
    <scope>NUCLEOTIDE SEQUENCE</scope>
</reference>
<evidence type="ECO:0000313" key="2">
    <source>
        <dbReference type="EMBL" id="CAE8640205.1"/>
    </source>
</evidence>
<protein>
    <submittedName>
        <fullName evidence="2">Uncharacterized protein</fullName>
    </submittedName>
</protein>
<dbReference type="GO" id="GO:0005730">
    <property type="term" value="C:nucleolus"/>
    <property type="evidence" value="ECO:0007669"/>
    <property type="project" value="TreeGrafter"/>
</dbReference>
<dbReference type="Proteomes" id="UP000654075">
    <property type="component" value="Unassembled WGS sequence"/>
</dbReference>
<feature type="non-terminal residue" evidence="2">
    <location>
        <position position="1"/>
    </location>
</feature>
<evidence type="ECO:0000256" key="1">
    <source>
        <dbReference type="SAM" id="MobiDB-lite"/>
    </source>
</evidence>
<organism evidence="2 3">
    <name type="scientific">Polarella glacialis</name>
    <name type="common">Dinoflagellate</name>
    <dbReference type="NCBI Taxonomy" id="89957"/>
    <lineage>
        <taxon>Eukaryota</taxon>
        <taxon>Sar</taxon>
        <taxon>Alveolata</taxon>
        <taxon>Dinophyceae</taxon>
        <taxon>Suessiales</taxon>
        <taxon>Suessiaceae</taxon>
        <taxon>Polarella</taxon>
    </lineage>
</organism>
<dbReference type="PANTHER" id="PTHR16148">
    <property type="entry name" value="NF-KAPPA-B-REPRESSING FACTOR-RELATED"/>
    <property type="match status" value="1"/>
</dbReference>
<evidence type="ECO:0000313" key="3">
    <source>
        <dbReference type="Proteomes" id="UP000654075"/>
    </source>
</evidence>
<feature type="compositionally biased region" description="Polar residues" evidence="1">
    <location>
        <begin position="569"/>
        <end position="586"/>
    </location>
</feature>
<comment type="caution">
    <text evidence="2">The sequence shown here is derived from an EMBL/GenBank/DDBJ whole genome shotgun (WGS) entry which is preliminary data.</text>
</comment>
<name>A0A813HR41_POLGL</name>
<dbReference type="AlphaFoldDB" id="A0A813HR41"/>
<feature type="compositionally biased region" description="Low complexity" evidence="1">
    <location>
        <begin position="427"/>
        <end position="486"/>
    </location>
</feature>
<accession>A0A813HR41</accession>
<feature type="region of interest" description="Disordered" evidence="1">
    <location>
        <begin position="567"/>
        <end position="589"/>
    </location>
</feature>
<dbReference type="OrthoDB" id="434893at2759"/>
<dbReference type="PANTHER" id="PTHR16148:SF14">
    <property type="entry name" value="MYND-TYPE DOMAIN-CONTAINING PROTEIN"/>
    <property type="match status" value="1"/>
</dbReference>
<keyword evidence="3" id="KW-1185">Reference proteome</keyword>